<evidence type="ECO:0000313" key="3">
    <source>
        <dbReference type="Proteomes" id="UP000055045"/>
    </source>
</evidence>
<feature type="compositionally biased region" description="Basic and acidic residues" evidence="1">
    <location>
        <begin position="73"/>
        <end position="83"/>
    </location>
</feature>
<name>A0A101MBF7_PENFR</name>
<gene>
    <name evidence="2" type="ORF">ACN42_g9695</name>
</gene>
<evidence type="ECO:0000313" key="2">
    <source>
        <dbReference type="EMBL" id="KUM57494.1"/>
    </source>
</evidence>
<organism evidence="2 3">
    <name type="scientific">Penicillium freii</name>
    <dbReference type="NCBI Taxonomy" id="48697"/>
    <lineage>
        <taxon>Eukaryota</taxon>
        <taxon>Fungi</taxon>
        <taxon>Dikarya</taxon>
        <taxon>Ascomycota</taxon>
        <taxon>Pezizomycotina</taxon>
        <taxon>Eurotiomycetes</taxon>
        <taxon>Eurotiomycetidae</taxon>
        <taxon>Eurotiales</taxon>
        <taxon>Aspergillaceae</taxon>
        <taxon>Penicillium</taxon>
    </lineage>
</organism>
<dbReference type="EMBL" id="LLXE01000360">
    <property type="protein sequence ID" value="KUM57494.1"/>
    <property type="molecule type" value="Genomic_DNA"/>
</dbReference>
<sequence>MSFSHKEPEVLPSGITAPQVPQQDRTSQSLSQRVSQPENSESKDYAVNAGSAEKQENAEKTMDQGRRGTAAIMEDHHVSREALKGPQGQPPHTAEEFKKEMETIKAADGSHSGDSTEAKGSRGEQGTMEKVKERLAHPLQGKKSE</sequence>
<keyword evidence="3" id="KW-1185">Reference proteome</keyword>
<reference evidence="2 3" key="1">
    <citation type="submission" date="2015-10" db="EMBL/GenBank/DDBJ databases">
        <title>Genome sequencing of Penicillium freii.</title>
        <authorList>
            <person name="Nguyen H.D."/>
            <person name="Visagie C.M."/>
            <person name="Seifert K.A."/>
        </authorList>
    </citation>
    <scope>NUCLEOTIDE SEQUENCE [LARGE SCALE GENOMIC DNA]</scope>
    <source>
        <strain evidence="2 3">DAOM 242723</strain>
    </source>
</reference>
<feature type="compositionally biased region" description="Basic and acidic residues" evidence="1">
    <location>
        <begin position="53"/>
        <end position="66"/>
    </location>
</feature>
<comment type="caution">
    <text evidence="2">The sequence shown here is derived from an EMBL/GenBank/DDBJ whole genome shotgun (WGS) entry which is preliminary data.</text>
</comment>
<dbReference type="OrthoDB" id="5388207at2759"/>
<feature type="compositionally biased region" description="Basic and acidic residues" evidence="1">
    <location>
        <begin position="114"/>
        <end position="145"/>
    </location>
</feature>
<feature type="region of interest" description="Disordered" evidence="1">
    <location>
        <begin position="1"/>
        <end position="145"/>
    </location>
</feature>
<dbReference type="Proteomes" id="UP000055045">
    <property type="component" value="Unassembled WGS sequence"/>
</dbReference>
<protein>
    <submittedName>
        <fullName evidence="2">Uncharacterized protein</fullName>
    </submittedName>
</protein>
<feature type="compositionally biased region" description="Basic and acidic residues" evidence="1">
    <location>
        <begin position="93"/>
        <end position="105"/>
    </location>
</feature>
<proteinExistence type="predicted"/>
<accession>A0A101MBF7</accession>
<evidence type="ECO:0000256" key="1">
    <source>
        <dbReference type="SAM" id="MobiDB-lite"/>
    </source>
</evidence>
<feature type="compositionally biased region" description="Polar residues" evidence="1">
    <location>
        <begin position="19"/>
        <end position="39"/>
    </location>
</feature>
<dbReference type="AlphaFoldDB" id="A0A101MBF7"/>